<evidence type="ECO:0000313" key="8">
    <source>
        <dbReference type="EMBL" id="GIY55522.1"/>
    </source>
</evidence>
<sequence length="259" mass="28179">MKVALFHSFIILQILLKAETNSDVVVFDKIVGGEKAKENEFPFQASLQKWSRFGYFHTCGAVLIADEWLLTAAHCIKKNSTIWYKIMIGSNTLKPVTPENFYSISIIILKQGFSDYNYNNDIALIKISEPVRDPAVPIGLADSPPDFNISATIVGWGATVDGGTASNDLQRADVAVISRDDCLNYYADLTDSVLCAGYADGEIDACQGDSGGPLIQVQNGVTLLIGIVSWGIGCAQPNSPGVYTDVSLFNSWIKHYVSL</sequence>
<keyword evidence="8" id="KW-0812">Transmembrane</keyword>
<dbReference type="Proteomes" id="UP001054837">
    <property type="component" value="Unassembled WGS sequence"/>
</dbReference>
<dbReference type="FunFam" id="2.40.10.10:FF:000003">
    <property type="entry name" value="Transmembrane serine protease 3"/>
    <property type="match status" value="1"/>
</dbReference>
<evidence type="ECO:0000256" key="6">
    <source>
        <dbReference type="SAM" id="SignalP"/>
    </source>
</evidence>
<dbReference type="GO" id="GO:0004252">
    <property type="term" value="F:serine-type endopeptidase activity"/>
    <property type="evidence" value="ECO:0007669"/>
    <property type="project" value="InterPro"/>
</dbReference>
<feature type="chain" id="PRO_5043439234" evidence="6">
    <location>
        <begin position="21"/>
        <end position="259"/>
    </location>
</feature>
<evidence type="ECO:0000256" key="3">
    <source>
        <dbReference type="ARBA" id="ARBA00022825"/>
    </source>
</evidence>
<dbReference type="InterPro" id="IPR001314">
    <property type="entry name" value="Peptidase_S1A"/>
</dbReference>
<keyword evidence="1 5" id="KW-0645">Protease</keyword>
<keyword evidence="2 5" id="KW-0378">Hydrolase</keyword>
<evidence type="ECO:0000256" key="5">
    <source>
        <dbReference type="RuleBase" id="RU363034"/>
    </source>
</evidence>
<keyword evidence="3 5" id="KW-0720">Serine protease</keyword>
<dbReference type="InterPro" id="IPR009003">
    <property type="entry name" value="Peptidase_S1_PA"/>
</dbReference>
<evidence type="ECO:0000256" key="1">
    <source>
        <dbReference type="ARBA" id="ARBA00022670"/>
    </source>
</evidence>
<comment type="caution">
    <text evidence="8">The sequence shown here is derived from an EMBL/GenBank/DDBJ whole genome shotgun (WGS) entry which is preliminary data.</text>
</comment>
<protein>
    <submittedName>
        <fullName evidence="8">Transmembrane protease serine 11C</fullName>
    </submittedName>
</protein>
<dbReference type="InterPro" id="IPR043504">
    <property type="entry name" value="Peptidase_S1_PA_chymotrypsin"/>
</dbReference>
<accession>A0AAV4UCR7</accession>
<name>A0AAV4UCR7_9ARAC</name>
<dbReference type="SUPFAM" id="SSF50494">
    <property type="entry name" value="Trypsin-like serine proteases"/>
    <property type="match status" value="1"/>
</dbReference>
<dbReference type="InterPro" id="IPR033116">
    <property type="entry name" value="TRYPSIN_SER"/>
</dbReference>
<dbReference type="InterPro" id="IPR018114">
    <property type="entry name" value="TRYPSIN_HIS"/>
</dbReference>
<dbReference type="PANTHER" id="PTHR24252">
    <property type="entry name" value="ACROSIN-RELATED"/>
    <property type="match status" value="1"/>
</dbReference>
<dbReference type="PROSITE" id="PS50240">
    <property type="entry name" value="TRYPSIN_DOM"/>
    <property type="match status" value="1"/>
</dbReference>
<evidence type="ECO:0000256" key="2">
    <source>
        <dbReference type="ARBA" id="ARBA00022801"/>
    </source>
</evidence>
<reference evidence="8 9" key="1">
    <citation type="submission" date="2021-06" db="EMBL/GenBank/DDBJ databases">
        <title>Caerostris darwini draft genome.</title>
        <authorList>
            <person name="Kono N."/>
            <person name="Arakawa K."/>
        </authorList>
    </citation>
    <scope>NUCLEOTIDE SEQUENCE [LARGE SCALE GENOMIC DNA]</scope>
</reference>
<evidence type="ECO:0000259" key="7">
    <source>
        <dbReference type="PROSITE" id="PS50240"/>
    </source>
</evidence>
<keyword evidence="6" id="KW-0732">Signal</keyword>
<dbReference type="PANTHER" id="PTHR24252:SF7">
    <property type="entry name" value="HYALIN"/>
    <property type="match status" value="1"/>
</dbReference>
<keyword evidence="8" id="KW-0472">Membrane</keyword>
<proteinExistence type="predicted"/>
<gene>
    <name evidence="8" type="primary">Tmprss11c</name>
    <name evidence="8" type="ORF">CDAR_538421</name>
</gene>
<feature type="signal peptide" evidence="6">
    <location>
        <begin position="1"/>
        <end position="20"/>
    </location>
</feature>
<dbReference type="CDD" id="cd00190">
    <property type="entry name" value="Tryp_SPc"/>
    <property type="match status" value="1"/>
</dbReference>
<organism evidence="8 9">
    <name type="scientific">Caerostris darwini</name>
    <dbReference type="NCBI Taxonomy" id="1538125"/>
    <lineage>
        <taxon>Eukaryota</taxon>
        <taxon>Metazoa</taxon>
        <taxon>Ecdysozoa</taxon>
        <taxon>Arthropoda</taxon>
        <taxon>Chelicerata</taxon>
        <taxon>Arachnida</taxon>
        <taxon>Araneae</taxon>
        <taxon>Araneomorphae</taxon>
        <taxon>Entelegynae</taxon>
        <taxon>Araneoidea</taxon>
        <taxon>Araneidae</taxon>
        <taxon>Caerostris</taxon>
    </lineage>
</organism>
<evidence type="ECO:0000313" key="9">
    <source>
        <dbReference type="Proteomes" id="UP001054837"/>
    </source>
</evidence>
<keyword evidence="9" id="KW-1185">Reference proteome</keyword>
<dbReference type="Pfam" id="PF00089">
    <property type="entry name" value="Trypsin"/>
    <property type="match status" value="1"/>
</dbReference>
<dbReference type="PROSITE" id="PS00134">
    <property type="entry name" value="TRYPSIN_HIS"/>
    <property type="match status" value="1"/>
</dbReference>
<keyword evidence="4" id="KW-1015">Disulfide bond</keyword>
<dbReference type="AlphaFoldDB" id="A0AAV4UCR7"/>
<dbReference type="PROSITE" id="PS00135">
    <property type="entry name" value="TRYPSIN_SER"/>
    <property type="match status" value="1"/>
</dbReference>
<dbReference type="InterPro" id="IPR001254">
    <property type="entry name" value="Trypsin_dom"/>
</dbReference>
<dbReference type="SMART" id="SM00020">
    <property type="entry name" value="Tryp_SPc"/>
    <property type="match status" value="1"/>
</dbReference>
<evidence type="ECO:0000256" key="4">
    <source>
        <dbReference type="ARBA" id="ARBA00023157"/>
    </source>
</evidence>
<feature type="domain" description="Peptidase S1" evidence="7">
    <location>
        <begin position="30"/>
        <end position="258"/>
    </location>
</feature>
<dbReference type="EMBL" id="BPLQ01011087">
    <property type="protein sequence ID" value="GIY55522.1"/>
    <property type="molecule type" value="Genomic_DNA"/>
</dbReference>
<dbReference type="Gene3D" id="2.40.10.10">
    <property type="entry name" value="Trypsin-like serine proteases"/>
    <property type="match status" value="1"/>
</dbReference>
<dbReference type="PRINTS" id="PR00722">
    <property type="entry name" value="CHYMOTRYPSIN"/>
</dbReference>
<dbReference type="GO" id="GO:0006508">
    <property type="term" value="P:proteolysis"/>
    <property type="evidence" value="ECO:0007669"/>
    <property type="project" value="UniProtKB-KW"/>
</dbReference>